<sequence length="111" mass="12541">MAFWPIPPRERIQLPELVEDMATDGDGLEIFDDGLEGCSFSGTEAVVSPFAIKLGIHKGKEDMLYEIMRQTRRGQHLICRTMKSFIESCVIHLWDARSIGFILSVKASELI</sequence>
<evidence type="ECO:0000313" key="2">
    <source>
        <dbReference type="EMBL" id="GMN62947.1"/>
    </source>
</evidence>
<dbReference type="AlphaFoldDB" id="A0AA88J668"/>
<accession>A0AA88J668</accession>
<dbReference type="Proteomes" id="UP001187192">
    <property type="component" value="Unassembled WGS sequence"/>
</dbReference>
<evidence type="ECO:0000313" key="1">
    <source>
        <dbReference type="EMBL" id="GMN62905.1"/>
    </source>
</evidence>
<dbReference type="EMBL" id="BTGU01000138">
    <property type="protein sequence ID" value="GMN62947.1"/>
    <property type="molecule type" value="Genomic_DNA"/>
</dbReference>
<comment type="caution">
    <text evidence="2">The sequence shown here is derived from an EMBL/GenBank/DDBJ whole genome shotgun (WGS) entry which is preliminary data.</text>
</comment>
<reference evidence="2" key="1">
    <citation type="submission" date="2023-07" db="EMBL/GenBank/DDBJ databases">
        <title>draft genome sequence of fig (Ficus carica).</title>
        <authorList>
            <person name="Takahashi T."/>
            <person name="Nishimura K."/>
        </authorList>
    </citation>
    <scope>NUCLEOTIDE SEQUENCE</scope>
</reference>
<gene>
    <name evidence="1" type="ORF">TIFTF001_031979</name>
    <name evidence="2" type="ORF">TIFTF001_032022</name>
</gene>
<evidence type="ECO:0000313" key="3">
    <source>
        <dbReference type="Proteomes" id="UP001187192"/>
    </source>
</evidence>
<protein>
    <submittedName>
        <fullName evidence="2">Uncharacterized protein</fullName>
    </submittedName>
</protein>
<organism evidence="2 3">
    <name type="scientific">Ficus carica</name>
    <name type="common">Common fig</name>
    <dbReference type="NCBI Taxonomy" id="3494"/>
    <lineage>
        <taxon>Eukaryota</taxon>
        <taxon>Viridiplantae</taxon>
        <taxon>Streptophyta</taxon>
        <taxon>Embryophyta</taxon>
        <taxon>Tracheophyta</taxon>
        <taxon>Spermatophyta</taxon>
        <taxon>Magnoliopsida</taxon>
        <taxon>eudicotyledons</taxon>
        <taxon>Gunneridae</taxon>
        <taxon>Pentapetalae</taxon>
        <taxon>rosids</taxon>
        <taxon>fabids</taxon>
        <taxon>Rosales</taxon>
        <taxon>Moraceae</taxon>
        <taxon>Ficeae</taxon>
        <taxon>Ficus</taxon>
    </lineage>
</organism>
<proteinExistence type="predicted"/>
<dbReference type="EMBL" id="BTGU01000137">
    <property type="protein sequence ID" value="GMN62905.1"/>
    <property type="molecule type" value="Genomic_DNA"/>
</dbReference>
<keyword evidence="3" id="KW-1185">Reference proteome</keyword>
<name>A0AA88J668_FICCA</name>